<dbReference type="FunFam" id="2.60.40.650:FF:000001">
    <property type="entry name" value="Nitrate reductase"/>
    <property type="match status" value="1"/>
</dbReference>
<dbReference type="Gene3D" id="2.60.40.650">
    <property type="match status" value="1"/>
</dbReference>
<evidence type="ECO:0000256" key="1">
    <source>
        <dbReference type="ARBA" id="ARBA00001971"/>
    </source>
</evidence>
<dbReference type="Pfam" id="PF00173">
    <property type="entry name" value="Cyt-b5"/>
    <property type="match status" value="1"/>
</dbReference>
<dbReference type="InterPro" id="IPR000572">
    <property type="entry name" value="OxRdtase_Mopterin-bd_dom"/>
</dbReference>
<keyword evidence="11" id="KW-0521">NADP</keyword>
<dbReference type="SUPFAM" id="SSF52343">
    <property type="entry name" value="Ferredoxin reductase-like, C-terminal NADP-linked domain"/>
    <property type="match status" value="1"/>
</dbReference>
<dbReference type="GO" id="GO:0043546">
    <property type="term" value="F:molybdopterin cofactor binding"/>
    <property type="evidence" value="ECO:0007669"/>
    <property type="project" value="InterPro"/>
</dbReference>
<dbReference type="InterPro" id="IPR039261">
    <property type="entry name" value="FNR_nucleotide-bd"/>
</dbReference>
<dbReference type="PRINTS" id="PR00407">
    <property type="entry name" value="EUMOPTERIN"/>
</dbReference>
<keyword evidence="9 18" id="KW-0479">Metal-binding</keyword>
<dbReference type="InterPro" id="IPR008333">
    <property type="entry name" value="Cbr1-like_FAD-bd_dom"/>
</dbReference>
<dbReference type="Pfam" id="PF00174">
    <property type="entry name" value="Oxidored_molyb"/>
    <property type="match status" value="1"/>
</dbReference>
<dbReference type="Gene3D" id="2.40.30.10">
    <property type="entry name" value="Translation factors"/>
    <property type="match status" value="1"/>
</dbReference>
<feature type="binding site" evidence="18">
    <location>
        <position position="153"/>
    </location>
    <ligand>
        <name>Mo-molybdopterin</name>
        <dbReference type="ChEBI" id="CHEBI:71302"/>
    </ligand>
    <ligandPart>
        <name>Mo</name>
        <dbReference type="ChEBI" id="CHEBI:28685"/>
    </ligandPart>
</feature>
<comment type="cofactor">
    <cofactor evidence="1">
        <name>heme</name>
        <dbReference type="ChEBI" id="CHEBI:30413"/>
    </cofactor>
</comment>
<dbReference type="FunFam" id="3.90.420.10:FF:000005">
    <property type="entry name" value="Nitrate reductase"/>
    <property type="match status" value="1"/>
</dbReference>
<evidence type="ECO:0000256" key="13">
    <source>
        <dbReference type="ARBA" id="ARBA00023004"/>
    </source>
</evidence>
<keyword evidence="13" id="KW-0408">Iron</keyword>
<reference evidence="23 24" key="1">
    <citation type="submission" date="2017-03" db="EMBL/GenBank/DDBJ databases">
        <title>Genomes of endolithic fungi from Antarctica.</title>
        <authorList>
            <person name="Coleine C."/>
            <person name="Masonjones S."/>
            <person name="Stajich J.E."/>
        </authorList>
    </citation>
    <scope>NUCLEOTIDE SEQUENCE [LARGE SCALE GENOMIC DNA]</scope>
    <source>
        <strain evidence="23 24">CCFEE 5187</strain>
    </source>
</reference>
<feature type="compositionally biased region" description="Basic and acidic residues" evidence="19">
    <location>
        <begin position="7"/>
        <end position="18"/>
    </location>
</feature>
<dbReference type="InterPro" id="IPR017927">
    <property type="entry name" value="FAD-bd_FR_type"/>
</dbReference>
<evidence type="ECO:0000256" key="16">
    <source>
        <dbReference type="ARBA" id="ARBA00049155"/>
    </source>
</evidence>
<dbReference type="Gene3D" id="3.40.50.80">
    <property type="entry name" value="Nucleotide-binding domain of ferredoxin-NADP reductase (FNR) module"/>
    <property type="match status" value="1"/>
</dbReference>
<evidence type="ECO:0000256" key="10">
    <source>
        <dbReference type="ARBA" id="ARBA00022827"/>
    </source>
</evidence>
<dbReference type="InterPro" id="IPR001199">
    <property type="entry name" value="Cyt_B5-like_heme/steroid-bd"/>
</dbReference>
<keyword evidence="10" id="KW-0274">FAD</keyword>
<dbReference type="PROSITE" id="PS51384">
    <property type="entry name" value="FAD_FR"/>
    <property type="match status" value="1"/>
</dbReference>
<dbReference type="PRINTS" id="PR00371">
    <property type="entry name" value="FPNCR"/>
</dbReference>
<dbReference type="FunFam" id="2.40.30.10:FF:000021">
    <property type="entry name" value="NADH-cytochrome b5 reductase"/>
    <property type="match status" value="1"/>
</dbReference>
<dbReference type="AlphaFoldDB" id="A0A4U0XZ14"/>
<protein>
    <recommendedName>
        <fullName evidence="17">Nitrate reductase</fullName>
    </recommendedName>
</protein>
<dbReference type="STRING" id="331657.A0A4U0XZ14"/>
<dbReference type="PROSITE" id="PS00559">
    <property type="entry name" value="MOLYBDOPTERIN_EUK"/>
    <property type="match status" value="1"/>
</dbReference>
<dbReference type="InterPro" id="IPR022407">
    <property type="entry name" value="OxRdtase_Mopterin_BS"/>
</dbReference>
<dbReference type="InterPro" id="IPR014756">
    <property type="entry name" value="Ig_E-set"/>
</dbReference>
<dbReference type="SUPFAM" id="SSF55856">
    <property type="entry name" value="Cytochrome b5-like heme/steroid binding domain"/>
    <property type="match status" value="1"/>
</dbReference>
<keyword evidence="8" id="KW-0285">Flavoprotein</keyword>
<dbReference type="GO" id="GO:0042128">
    <property type="term" value="P:nitrate assimilation"/>
    <property type="evidence" value="ECO:0007669"/>
    <property type="project" value="UniProtKB-KW"/>
</dbReference>
<dbReference type="GO" id="GO:0008482">
    <property type="term" value="F:sulfite oxidase activity"/>
    <property type="evidence" value="ECO:0007669"/>
    <property type="project" value="TreeGrafter"/>
</dbReference>
<dbReference type="FunFam" id="3.10.120.10:FF:000016">
    <property type="entry name" value="Nitrate reductase"/>
    <property type="match status" value="1"/>
</dbReference>
<dbReference type="Pfam" id="PF00175">
    <property type="entry name" value="NAD_binding_1"/>
    <property type="match status" value="1"/>
</dbReference>
<sequence>MSAIMTEEEHKHLRRVEGDLPPTPPETEDGEASCPDPADYPLPPPTSIPTKVLDPDKKTPDHHVPRDPRLIRLTGVHPFNVEAPLSDLYNEGFLTSPELFYVRNHGAVPEVKDEDIPDWEFTVEGLVENPLKLTLRELLAEYDQITCPITLVCAGNRRKEQNQVRKTKGFSWGAAGVSTALFTGVVMADVLKRAKPTKRARYVCMEGADKLPNGYYGTSVKLNWVMDPERGMMLAHMMNGEMLRPDHGKPLRVVIPGQIGGRSVKWLKKITITDVPSDNWYHIYDNRVLPTSVSPEESANNPAWWRDERYAIYDLSTNSAIAYPAHEEQLCVVGAPENYRVKGYAYGGGGRRVTRVEVSIDKGKTWRLGKIDYAEDRYREAGEHQLFGATLDMTWRESSFCWCFWNIDVPVAELKDAKDILVRAMDESMNVQPRDMYWSVLGMMNNPWYRITISHENDYLRFEHPTQPALMPGGWMERVKNAGGNLMNGYWGEKIDGEDAEQPVKEAATEVGMTKDGLDRPVTIDELRKHDSEKEPWFVVNGEVYDGTPFLNEHPGGAQSIVSAAGMDSSDEFMAIHSETAKAMMKTYHIGSLNEAARAILGEGEVQPDPNAAPRPTFLDPRSWSRATLHSKTTVSWDTRIFTFKLEHEDQILGLPTGQHLMIRLRDPVTREAIIRSYTPISQTCKKGYLDVLVKVYFDTKERKGGKMTKAMDALPIGHFADFKGPIGKFEYLGRGRCTVNGAERFVRQFVMICGGSGITPIYQVFRAIMQDAADKTKCVVLNGNRLVEDILCKEDLDRFAADPGNEQKCKLLYTLTQAPEGWKGLKGRIAGPLLGEHAHRENFKTDALVLICGPEALEKSVHLALKEQGWPDSDVLFF</sequence>
<dbReference type="InterPro" id="IPR036400">
    <property type="entry name" value="Cyt_B5-like_heme/steroid_sf"/>
</dbReference>
<dbReference type="Gene3D" id="3.90.420.10">
    <property type="entry name" value="Oxidoreductase, molybdopterin-binding domain"/>
    <property type="match status" value="1"/>
</dbReference>
<keyword evidence="6 18" id="KW-0500">Molybdenum</keyword>
<keyword evidence="20" id="KW-0472">Membrane</keyword>
<proteinExistence type="inferred from homology"/>
<evidence type="ECO:0000259" key="22">
    <source>
        <dbReference type="PROSITE" id="PS51384"/>
    </source>
</evidence>
<dbReference type="GO" id="GO:0006790">
    <property type="term" value="P:sulfur compound metabolic process"/>
    <property type="evidence" value="ECO:0007669"/>
    <property type="project" value="TreeGrafter"/>
</dbReference>
<evidence type="ECO:0000256" key="9">
    <source>
        <dbReference type="ARBA" id="ARBA00022723"/>
    </source>
</evidence>
<evidence type="ECO:0000256" key="4">
    <source>
        <dbReference type="ARBA" id="ARBA00006253"/>
    </source>
</evidence>
<comment type="similarity">
    <text evidence="4 17">Belongs to the nitrate reductase family.</text>
</comment>
<dbReference type="PRINTS" id="PR00406">
    <property type="entry name" value="CYTB5RDTASE"/>
</dbReference>
<dbReference type="GO" id="GO:0006809">
    <property type="term" value="P:nitric oxide biosynthetic process"/>
    <property type="evidence" value="ECO:0007669"/>
    <property type="project" value="InterPro"/>
</dbReference>
<dbReference type="InterPro" id="IPR005066">
    <property type="entry name" value="MoCF_OxRdtse_dimer"/>
</dbReference>
<dbReference type="InterPro" id="IPR017938">
    <property type="entry name" value="Riboflavin_synthase-like_b-brl"/>
</dbReference>
<evidence type="ECO:0000256" key="6">
    <source>
        <dbReference type="ARBA" id="ARBA00022505"/>
    </source>
</evidence>
<dbReference type="PANTHER" id="PTHR19372:SF7">
    <property type="entry name" value="SULFITE OXIDASE, MITOCHONDRIAL"/>
    <property type="match status" value="1"/>
</dbReference>
<dbReference type="OrthoDB" id="432685at2759"/>
<comment type="cofactor">
    <cofactor evidence="18">
        <name>Mo-molybdopterin</name>
        <dbReference type="ChEBI" id="CHEBI:71302"/>
    </cofactor>
    <text evidence="18">Binds 1 Mo-molybdopterin (Mo-MPT) cofactor per subunit.</text>
</comment>
<dbReference type="Pfam" id="PF03404">
    <property type="entry name" value="Mo-co_dimer"/>
    <property type="match status" value="1"/>
</dbReference>
<evidence type="ECO:0000256" key="19">
    <source>
        <dbReference type="SAM" id="MobiDB-lite"/>
    </source>
</evidence>
<evidence type="ECO:0000313" key="23">
    <source>
        <dbReference type="EMBL" id="TKA81981.1"/>
    </source>
</evidence>
<dbReference type="InterPro" id="IPR008335">
    <property type="entry name" value="Mopterin_OxRdtase_euk"/>
</dbReference>
<dbReference type="PANTHER" id="PTHR19372">
    <property type="entry name" value="SULFITE REDUCTASE"/>
    <property type="match status" value="1"/>
</dbReference>
<keyword evidence="12" id="KW-0560">Oxidoreductase</keyword>
<organism evidence="23 24">
    <name type="scientific">Cryomyces minteri</name>
    <dbReference type="NCBI Taxonomy" id="331657"/>
    <lineage>
        <taxon>Eukaryota</taxon>
        <taxon>Fungi</taxon>
        <taxon>Dikarya</taxon>
        <taxon>Ascomycota</taxon>
        <taxon>Pezizomycotina</taxon>
        <taxon>Dothideomycetes</taxon>
        <taxon>Dothideomycetes incertae sedis</taxon>
        <taxon>Cryomyces</taxon>
    </lineage>
</organism>
<evidence type="ECO:0000256" key="2">
    <source>
        <dbReference type="ARBA" id="ARBA00001974"/>
    </source>
</evidence>
<keyword evidence="15" id="KW-1015">Disulfide bond</keyword>
<dbReference type="InterPro" id="IPR001709">
    <property type="entry name" value="Flavoprot_Pyr_Nucl_cyt_Rdtase"/>
</dbReference>
<feature type="compositionally biased region" description="Pro residues" evidence="19">
    <location>
        <begin position="38"/>
        <end position="47"/>
    </location>
</feature>
<dbReference type="InterPro" id="IPR001433">
    <property type="entry name" value="OxRdtase_FAD/NAD-bd"/>
</dbReference>
<dbReference type="PROSITE" id="PS50255">
    <property type="entry name" value="CYTOCHROME_B5_2"/>
    <property type="match status" value="1"/>
</dbReference>
<dbReference type="Gene3D" id="3.10.120.10">
    <property type="entry name" value="Cytochrome b5-like heme/steroid binding domain"/>
    <property type="match status" value="1"/>
</dbReference>
<evidence type="ECO:0000256" key="11">
    <source>
        <dbReference type="ARBA" id="ARBA00022857"/>
    </source>
</evidence>
<dbReference type="CDD" id="cd06183">
    <property type="entry name" value="cyt_b5_reduct_like"/>
    <property type="match status" value="1"/>
</dbReference>
<keyword evidence="7" id="KW-0349">Heme</keyword>
<dbReference type="GO" id="GO:0030151">
    <property type="term" value="F:molybdenum ion binding"/>
    <property type="evidence" value="ECO:0007669"/>
    <property type="project" value="InterPro"/>
</dbReference>
<dbReference type="InterPro" id="IPR012137">
    <property type="entry name" value="Nitr_rd_NADH"/>
</dbReference>
<accession>A0A4U0XZ14</accession>
<dbReference type="Pfam" id="PF00970">
    <property type="entry name" value="FAD_binding_6"/>
    <property type="match status" value="1"/>
</dbReference>
<evidence type="ECO:0000256" key="7">
    <source>
        <dbReference type="ARBA" id="ARBA00022617"/>
    </source>
</evidence>
<feature type="region of interest" description="Disordered" evidence="19">
    <location>
        <begin position="1"/>
        <end position="69"/>
    </location>
</feature>
<dbReference type="PROSITE" id="PS00191">
    <property type="entry name" value="CYTOCHROME_B5_1"/>
    <property type="match status" value="1"/>
</dbReference>
<dbReference type="SMART" id="SM01117">
    <property type="entry name" value="Cyt-b5"/>
    <property type="match status" value="1"/>
</dbReference>
<keyword evidence="14 17" id="KW-0534">Nitrate assimilation</keyword>
<dbReference type="GO" id="GO:0020037">
    <property type="term" value="F:heme binding"/>
    <property type="evidence" value="ECO:0007669"/>
    <property type="project" value="InterPro"/>
</dbReference>
<comment type="cofactor">
    <cofactor evidence="2">
        <name>FAD</name>
        <dbReference type="ChEBI" id="CHEBI:57692"/>
    </cofactor>
</comment>
<evidence type="ECO:0000313" key="24">
    <source>
        <dbReference type="Proteomes" id="UP000308768"/>
    </source>
</evidence>
<comment type="caution">
    <text evidence="23">The sequence shown here is derived from an EMBL/GenBank/DDBJ whole genome shotgun (WGS) entry which is preliminary data.</text>
</comment>
<evidence type="ECO:0000256" key="18">
    <source>
        <dbReference type="PIRSR" id="PIRSR000233-1"/>
    </source>
</evidence>
<dbReference type="PRINTS" id="PR00363">
    <property type="entry name" value="CYTOCHROMEB5"/>
</dbReference>
<dbReference type="SUPFAM" id="SSF81296">
    <property type="entry name" value="E set domains"/>
    <property type="match status" value="1"/>
</dbReference>
<dbReference type="InterPro" id="IPR036374">
    <property type="entry name" value="OxRdtase_Mopterin-bd_sf"/>
</dbReference>
<evidence type="ECO:0000256" key="15">
    <source>
        <dbReference type="ARBA" id="ARBA00023157"/>
    </source>
</evidence>
<keyword evidence="24" id="KW-1185">Reference proteome</keyword>
<evidence type="ECO:0000256" key="5">
    <source>
        <dbReference type="ARBA" id="ARBA00011738"/>
    </source>
</evidence>
<feature type="domain" description="FAD-binding FR-type" evidence="22">
    <location>
        <begin position="622"/>
        <end position="733"/>
    </location>
</feature>
<evidence type="ECO:0000256" key="3">
    <source>
        <dbReference type="ARBA" id="ARBA00003838"/>
    </source>
</evidence>
<feature type="domain" description="Cytochrome b5 heme-binding" evidence="21">
    <location>
        <begin position="519"/>
        <end position="594"/>
    </location>
</feature>
<comment type="subunit">
    <text evidence="5">Homodimer.</text>
</comment>
<dbReference type="EMBL" id="NAJN01000009">
    <property type="protein sequence ID" value="TKA81981.1"/>
    <property type="molecule type" value="Genomic_DNA"/>
</dbReference>
<dbReference type="SUPFAM" id="SSF63380">
    <property type="entry name" value="Riboflavin synthase domain-like"/>
    <property type="match status" value="1"/>
</dbReference>
<feature type="transmembrane region" description="Helical" evidence="20">
    <location>
        <begin position="170"/>
        <end position="191"/>
    </location>
</feature>
<dbReference type="InterPro" id="IPR018506">
    <property type="entry name" value="Cyt_B5_heme-BS"/>
</dbReference>
<dbReference type="SUPFAM" id="SSF56524">
    <property type="entry name" value="Oxidoreductase molybdopterin-binding domain"/>
    <property type="match status" value="1"/>
</dbReference>
<dbReference type="PIRSF" id="PIRSF000233">
    <property type="entry name" value="Nitr_rd_NADH"/>
    <property type="match status" value="1"/>
</dbReference>
<dbReference type="GO" id="GO:0050464">
    <property type="term" value="F:nitrate reductase (NADPH) activity"/>
    <property type="evidence" value="ECO:0007669"/>
    <property type="project" value="UniProtKB-EC"/>
</dbReference>
<evidence type="ECO:0000256" key="20">
    <source>
        <dbReference type="SAM" id="Phobius"/>
    </source>
</evidence>
<evidence type="ECO:0000259" key="21">
    <source>
        <dbReference type="PROSITE" id="PS50255"/>
    </source>
</evidence>
<evidence type="ECO:0000256" key="17">
    <source>
        <dbReference type="PIRNR" id="PIRNR000233"/>
    </source>
</evidence>
<dbReference type="Proteomes" id="UP000308768">
    <property type="component" value="Unassembled WGS sequence"/>
</dbReference>
<comment type="catalytic activity">
    <reaction evidence="16">
        <text>nitrite + NADP(+) + H2O = nitrate + NADPH + H(+)</text>
        <dbReference type="Rhea" id="RHEA:19061"/>
        <dbReference type="ChEBI" id="CHEBI:15377"/>
        <dbReference type="ChEBI" id="CHEBI:15378"/>
        <dbReference type="ChEBI" id="CHEBI:16301"/>
        <dbReference type="ChEBI" id="CHEBI:17632"/>
        <dbReference type="ChEBI" id="CHEBI:57783"/>
        <dbReference type="ChEBI" id="CHEBI:58349"/>
        <dbReference type="EC" id="1.7.1.3"/>
    </reaction>
</comment>
<keyword evidence="20" id="KW-0812">Transmembrane</keyword>
<gene>
    <name evidence="23" type="ORF">B0A49_00476</name>
</gene>
<comment type="function">
    <text evidence="3 17">Nitrate reductase is a key enzyme involved in the first step of nitrate assimilation in plants, fungi and bacteria.</text>
</comment>
<keyword evidence="20" id="KW-1133">Transmembrane helix</keyword>
<feature type="compositionally biased region" description="Basic and acidic residues" evidence="19">
    <location>
        <begin position="53"/>
        <end position="69"/>
    </location>
</feature>
<evidence type="ECO:0000256" key="14">
    <source>
        <dbReference type="ARBA" id="ARBA00023063"/>
    </source>
</evidence>
<evidence type="ECO:0000256" key="12">
    <source>
        <dbReference type="ARBA" id="ARBA00023002"/>
    </source>
</evidence>
<evidence type="ECO:0000256" key="8">
    <source>
        <dbReference type="ARBA" id="ARBA00022630"/>
    </source>
</evidence>
<name>A0A4U0XZ14_9PEZI</name>